<feature type="compositionally biased region" description="Basic residues" evidence="12">
    <location>
        <begin position="35"/>
        <end position="46"/>
    </location>
</feature>
<dbReference type="FunFam" id="3.40.50.300:FF:000221">
    <property type="entry name" value="Multidrug ABC transporter ATP-binding protein"/>
    <property type="match status" value="1"/>
</dbReference>
<name>C6RBF5_9CORY</name>
<evidence type="ECO:0000256" key="5">
    <source>
        <dbReference type="ARBA" id="ARBA00022692"/>
    </source>
</evidence>
<feature type="compositionally biased region" description="Basic and acidic residues" evidence="12">
    <location>
        <begin position="84"/>
        <end position="94"/>
    </location>
</feature>
<evidence type="ECO:0000256" key="2">
    <source>
        <dbReference type="ARBA" id="ARBA00022448"/>
    </source>
</evidence>
<comment type="caution">
    <text evidence="16">The sequence shown here is derived from an EMBL/GenBank/DDBJ whole genome shotgun (WGS) entry which is preliminary data.</text>
</comment>
<evidence type="ECO:0000256" key="4">
    <source>
        <dbReference type="ARBA" id="ARBA00022519"/>
    </source>
</evidence>
<keyword evidence="6" id="KW-0547">Nucleotide-binding</keyword>
<feature type="region of interest" description="Disordered" evidence="12">
    <location>
        <begin position="1"/>
        <end position="98"/>
    </location>
</feature>
<dbReference type="Proteomes" id="UP000004384">
    <property type="component" value="Unassembled WGS sequence"/>
</dbReference>
<feature type="transmembrane region" description="Helical" evidence="13">
    <location>
        <begin position="151"/>
        <end position="170"/>
    </location>
</feature>
<feature type="domain" description="ABC transmembrane type-1" evidence="15">
    <location>
        <begin position="119"/>
        <end position="401"/>
    </location>
</feature>
<dbReference type="InterPro" id="IPR011527">
    <property type="entry name" value="ABC1_TM_dom"/>
</dbReference>
<evidence type="ECO:0000256" key="7">
    <source>
        <dbReference type="ARBA" id="ARBA00022840"/>
    </source>
</evidence>
<comment type="similarity">
    <text evidence="11">Belongs to the ABC transporter superfamily. Siderophore-Fe(3+) uptake transporter (SIUT) (TC 3.A.1.21) family.</text>
</comment>
<dbReference type="InterPro" id="IPR036640">
    <property type="entry name" value="ABC1_TM_sf"/>
</dbReference>
<dbReference type="AlphaFoldDB" id="C6RBF5"/>
<dbReference type="InterPro" id="IPR003593">
    <property type="entry name" value="AAA+_ATPase"/>
</dbReference>
<dbReference type="InterPro" id="IPR027417">
    <property type="entry name" value="P-loop_NTPase"/>
</dbReference>
<keyword evidence="5 13" id="KW-0812">Transmembrane</keyword>
<dbReference type="InterPro" id="IPR017871">
    <property type="entry name" value="ABC_transporter-like_CS"/>
</dbReference>
<evidence type="ECO:0000256" key="12">
    <source>
        <dbReference type="SAM" id="MobiDB-lite"/>
    </source>
</evidence>
<dbReference type="PROSITE" id="PS00211">
    <property type="entry name" value="ABC_TRANSPORTER_1"/>
    <property type="match status" value="1"/>
</dbReference>
<keyword evidence="7 16" id="KW-0067">ATP-binding</keyword>
<dbReference type="SUPFAM" id="SSF90123">
    <property type="entry name" value="ABC transporter transmembrane region"/>
    <property type="match status" value="1"/>
</dbReference>
<evidence type="ECO:0000256" key="10">
    <source>
        <dbReference type="ARBA" id="ARBA00023136"/>
    </source>
</evidence>
<dbReference type="PROSITE" id="PS50893">
    <property type="entry name" value="ABC_TRANSPORTER_2"/>
    <property type="match status" value="1"/>
</dbReference>
<dbReference type="GO" id="GO:0140359">
    <property type="term" value="F:ABC-type transporter activity"/>
    <property type="evidence" value="ECO:0007669"/>
    <property type="project" value="InterPro"/>
</dbReference>
<dbReference type="GO" id="GO:0016887">
    <property type="term" value="F:ATP hydrolysis activity"/>
    <property type="evidence" value="ECO:0007669"/>
    <property type="project" value="InterPro"/>
</dbReference>
<dbReference type="PANTHER" id="PTHR24221">
    <property type="entry name" value="ATP-BINDING CASSETTE SUB-FAMILY B"/>
    <property type="match status" value="1"/>
</dbReference>
<accession>C6RBF5</accession>
<sequence length="688" mass="73033">MWRAPPNEGCGSRARQGLRAARRRRHRLRADVRRGSRRERAGRHGRHGEDGPPGVPGQRARGPRRSQRAEAGRSLTRRHGVFLHSREEKRDRGGGEVSAVDGTVGPWSLLAPIRTRMRAVVALSVLSSVATVASLVGIIDIAMTYPEAPVHRTWLAVVVIVVAATVRMAADGAAGMLSHRADNDLQLYLRRRLVAHIRKLPLGWLDARRSSGIIGSVEKDVAAVHQLMGHTVGETVVAVLVPLLSLIALVAVDWRIAAVAVVPVLVTFALMGVMISRGAGLQRDYERASEKVTAAVIELVRGIPVMKSFGRASQGAGRYDAAASSFVRAWSAWSRQSNIYLGLIDVVTSPITVLAVVCGAGLALRDTAGGKPEGLVAGLVLGLGLSAAIVRVAMNSEPIIAGIAALKSIAEVLGTPPITESAEPVPVHGGALEVRNLVFSYGDGPRVLDGMSATFEPGTLTALVGSSGSGKSTVARLLARFHDPVEGSVLLGGDDLRDIAVRDVHRSVSVVFQDPQLLTLPLRENIRLARRDATDGEIMAAAKLANLDTVIAALPKGLDSVVNVDVTFSGGEAQRVAIARSIVTDAPVLIFDEATAYADPASEALIQSAIERLARSRTVIVIAHRLSTIRNADRILVLDGGAVAEAGTHDELLARGGRYRDLWRAFALDDEPSAPRGTEADDEKAGNR</sequence>
<proteinExistence type="inferred from homology"/>
<dbReference type="Gene3D" id="1.20.1560.10">
    <property type="entry name" value="ABC transporter type 1, transmembrane domain"/>
    <property type="match status" value="1"/>
</dbReference>
<evidence type="ECO:0000259" key="15">
    <source>
        <dbReference type="PROSITE" id="PS50929"/>
    </source>
</evidence>
<evidence type="ECO:0000313" key="17">
    <source>
        <dbReference type="Proteomes" id="UP000004384"/>
    </source>
</evidence>
<dbReference type="InterPro" id="IPR003439">
    <property type="entry name" value="ABC_transporter-like_ATP-bd"/>
</dbReference>
<dbReference type="PROSITE" id="PS50929">
    <property type="entry name" value="ABC_TM1F"/>
    <property type="match status" value="1"/>
</dbReference>
<comment type="subcellular location">
    <subcellularLocation>
        <location evidence="1">Cell inner membrane</location>
        <topology evidence="1">Multi-pass membrane protein</topology>
    </subcellularLocation>
</comment>
<evidence type="ECO:0000313" key="16">
    <source>
        <dbReference type="EMBL" id="EET76715.1"/>
    </source>
</evidence>
<feature type="transmembrane region" description="Helical" evidence="13">
    <location>
        <begin position="375"/>
        <end position="394"/>
    </location>
</feature>
<organism evidence="16 17">
    <name type="scientific">Corynebacterium tuberculostearicum SK141</name>
    <dbReference type="NCBI Taxonomy" id="553206"/>
    <lineage>
        <taxon>Bacteria</taxon>
        <taxon>Bacillati</taxon>
        <taxon>Actinomycetota</taxon>
        <taxon>Actinomycetes</taxon>
        <taxon>Mycobacteriales</taxon>
        <taxon>Corynebacteriaceae</taxon>
        <taxon>Corynebacterium</taxon>
    </lineage>
</organism>
<dbReference type="EMBL" id="ACVP01000028">
    <property type="protein sequence ID" value="EET76715.1"/>
    <property type="molecule type" value="Genomic_DNA"/>
</dbReference>
<protein>
    <submittedName>
        <fullName evidence="16">ABC transporter, ATP-binding protein</fullName>
    </submittedName>
</protein>
<evidence type="ECO:0000256" key="1">
    <source>
        <dbReference type="ARBA" id="ARBA00004429"/>
    </source>
</evidence>
<keyword evidence="3" id="KW-1003">Cell membrane</keyword>
<evidence type="ECO:0000256" key="13">
    <source>
        <dbReference type="SAM" id="Phobius"/>
    </source>
</evidence>
<keyword evidence="9 13" id="KW-1133">Transmembrane helix</keyword>
<dbReference type="Pfam" id="PF00005">
    <property type="entry name" value="ABC_tran"/>
    <property type="match status" value="1"/>
</dbReference>
<feature type="transmembrane region" description="Helical" evidence="13">
    <location>
        <begin position="256"/>
        <end position="275"/>
    </location>
</feature>
<dbReference type="InterPro" id="IPR039421">
    <property type="entry name" value="Type_1_exporter"/>
</dbReference>
<gene>
    <name evidence="16" type="ORF">CORTU0001_0521</name>
</gene>
<evidence type="ECO:0000256" key="9">
    <source>
        <dbReference type="ARBA" id="ARBA00022989"/>
    </source>
</evidence>
<dbReference type="PANTHER" id="PTHR24221:SF654">
    <property type="entry name" value="ATP-BINDING CASSETTE SUB-FAMILY B MEMBER 6"/>
    <property type="match status" value="1"/>
</dbReference>
<dbReference type="SMART" id="SM00382">
    <property type="entry name" value="AAA"/>
    <property type="match status" value="1"/>
</dbReference>
<dbReference type="Gene3D" id="3.40.50.300">
    <property type="entry name" value="P-loop containing nucleotide triphosphate hydrolases"/>
    <property type="match status" value="1"/>
</dbReference>
<keyword evidence="4" id="KW-0997">Cell inner membrane</keyword>
<keyword evidence="8" id="KW-1278">Translocase</keyword>
<feature type="transmembrane region" description="Helical" evidence="13">
    <location>
        <begin position="232"/>
        <end position="250"/>
    </location>
</feature>
<dbReference type="Pfam" id="PF00664">
    <property type="entry name" value="ABC_membrane"/>
    <property type="match status" value="1"/>
</dbReference>
<dbReference type="GO" id="GO:0005886">
    <property type="term" value="C:plasma membrane"/>
    <property type="evidence" value="ECO:0007669"/>
    <property type="project" value="UniProtKB-SubCell"/>
</dbReference>
<feature type="domain" description="ABC transporter" evidence="14">
    <location>
        <begin position="432"/>
        <end position="665"/>
    </location>
</feature>
<keyword evidence="10 13" id="KW-0472">Membrane</keyword>
<evidence type="ECO:0000259" key="14">
    <source>
        <dbReference type="PROSITE" id="PS50893"/>
    </source>
</evidence>
<dbReference type="SUPFAM" id="SSF52540">
    <property type="entry name" value="P-loop containing nucleoside triphosphate hydrolases"/>
    <property type="match status" value="1"/>
</dbReference>
<dbReference type="GO" id="GO:0005524">
    <property type="term" value="F:ATP binding"/>
    <property type="evidence" value="ECO:0007669"/>
    <property type="project" value="UniProtKB-KW"/>
</dbReference>
<evidence type="ECO:0000256" key="3">
    <source>
        <dbReference type="ARBA" id="ARBA00022475"/>
    </source>
</evidence>
<evidence type="ECO:0000256" key="8">
    <source>
        <dbReference type="ARBA" id="ARBA00022967"/>
    </source>
</evidence>
<evidence type="ECO:0000256" key="6">
    <source>
        <dbReference type="ARBA" id="ARBA00022741"/>
    </source>
</evidence>
<evidence type="ECO:0000256" key="11">
    <source>
        <dbReference type="ARBA" id="ARBA00023455"/>
    </source>
</evidence>
<keyword evidence="2" id="KW-0813">Transport</keyword>
<feature type="transmembrane region" description="Helical" evidence="13">
    <location>
        <begin position="119"/>
        <end position="139"/>
    </location>
</feature>
<feature type="transmembrane region" description="Helical" evidence="13">
    <location>
        <begin position="339"/>
        <end position="363"/>
    </location>
</feature>
<reference evidence="16 17" key="1">
    <citation type="submission" date="2009-06" db="EMBL/GenBank/DDBJ databases">
        <authorList>
            <person name="Dodson R."/>
            <person name="Sebastian Y."/>
            <person name="Madupu R."/>
            <person name="Durkin A.S."/>
            <person name="Torralba M."/>
            <person name="Methe B."/>
            <person name="Sutton G.G."/>
            <person name="Strausberg R.L."/>
            <person name="Nelson K.E."/>
        </authorList>
    </citation>
    <scope>NUCLEOTIDE SEQUENCE [LARGE SCALE GENOMIC DNA]</scope>
    <source>
        <strain evidence="16 17">SK141</strain>
    </source>
</reference>